<keyword evidence="2" id="KW-0808">Transferase</keyword>
<dbReference type="Pfam" id="PF13302">
    <property type="entry name" value="Acetyltransf_3"/>
    <property type="match status" value="1"/>
</dbReference>
<name>A0A660L627_9ACTN</name>
<accession>A0A660L627</accession>
<dbReference type="RefSeq" id="WP_211340211.1">
    <property type="nucleotide sequence ID" value="NZ_RBIL01000002.1"/>
</dbReference>
<dbReference type="PROSITE" id="PS51186">
    <property type="entry name" value="GNAT"/>
    <property type="match status" value="1"/>
</dbReference>
<comment type="caution">
    <text evidence="2">The sequence shown here is derived from an EMBL/GenBank/DDBJ whole genome shotgun (WGS) entry which is preliminary data.</text>
</comment>
<evidence type="ECO:0000259" key="1">
    <source>
        <dbReference type="PROSITE" id="PS51186"/>
    </source>
</evidence>
<dbReference type="InterPro" id="IPR000182">
    <property type="entry name" value="GNAT_dom"/>
</dbReference>
<dbReference type="AlphaFoldDB" id="A0A660L627"/>
<dbReference type="InterPro" id="IPR051908">
    <property type="entry name" value="Ribosomal_N-acetyltransferase"/>
</dbReference>
<reference evidence="2 3" key="1">
    <citation type="submission" date="2018-10" db="EMBL/GenBank/DDBJ databases">
        <title>Genomic Encyclopedia of Archaeal and Bacterial Type Strains, Phase II (KMG-II): from individual species to whole genera.</title>
        <authorList>
            <person name="Goeker M."/>
        </authorList>
    </citation>
    <scope>NUCLEOTIDE SEQUENCE [LARGE SCALE GENOMIC DNA]</scope>
    <source>
        <strain evidence="2 3">DSM 14954</strain>
    </source>
</reference>
<dbReference type="GO" id="GO:0005737">
    <property type="term" value="C:cytoplasm"/>
    <property type="evidence" value="ECO:0007669"/>
    <property type="project" value="TreeGrafter"/>
</dbReference>
<feature type="domain" description="N-acetyltransferase" evidence="1">
    <location>
        <begin position="15"/>
        <end position="175"/>
    </location>
</feature>
<sequence length="384" mass="41490">MALRYPSPALTDGAVTLRPWHDDDLACVEQAATDPRIPAGTTVPAVFTREAGLAFIERQRRRVEDGEGVSLAISADGRAVGLLWLGVRPQPEVVGVGYWVVPAARGRGFGARAVRLAAGWALDHVGVARLEAWVAPVNVPSQRLLVSAGFQLEGRLRKFLDGGRTDALVFSRVVEDEHRGTTTGVPVPRRELLRVVQDLNGIVVSLDRLGSAMAFDELEALAVAQYVEHGDVFARLAVARGVLADALSAELETGDERVALDEEISARSTYWPDVGEPVVLALSDGVRDVLQRVLERALEEKGGDVIDDIEWGDVRAFIDEVTDPLRDGRSAAGNLVVTPYEVPSILAVIDGVGESQAGGVAWYELDAVERYAVQRVLDRLGSRR</sequence>
<dbReference type="GO" id="GO:1990189">
    <property type="term" value="F:protein N-terminal-serine acetyltransferase activity"/>
    <property type="evidence" value="ECO:0007669"/>
    <property type="project" value="TreeGrafter"/>
</dbReference>
<organism evidence="2 3">
    <name type="scientific">Solirubrobacter pauli</name>
    <dbReference type="NCBI Taxonomy" id="166793"/>
    <lineage>
        <taxon>Bacteria</taxon>
        <taxon>Bacillati</taxon>
        <taxon>Actinomycetota</taxon>
        <taxon>Thermoleophilia</taxon>
        <taxon>Solirubrobacterales</taxon>
        <taxon>Solirubrobacteraceae</taxon>
        <taxon>Solirubrobacter</taxon>
    </lineage>
</organism>
<dbReference type="EMBL" id="RBIL01000002">
    <property type="protein sequence ID" value="RKQ88349.1"/>
    <property type="molecule type" value="Genomic_DNA"/>
</dbReference>
<dbReference type="InterPro" id="IPR016181">
    <property type="entry name" value="Acyl_CoA_acyltransferase"/>
</dbReference>
<dbReference type="PANTHER" id="PTHR43441">
    <property type="entry name" value="RIBOSOMAL-PROTEIN-SERINE ACETYLTRANSFERASE"/>
    <property type="match status" value="1"/>
</dbReference>
<dbReference type="SUPFAM" id="SSF55729">
    <property type="entry name" value="Acyl-CoA N-acyltransferases (Nat)"/>
    <property type="match status" value="1"/>
</dbReference>
<evidence type="ECO:0000313" key="3">
    <source>
        <dbReference type="Proteomes" id="UP000278962"/>
    </source>
</evidence>
<dbReference type="Proteomes" id="UP000278962">
    <property type="component" value="Unassembled WGS sequence"/>
</dbReference>
<dbReference type="GO" id="GO:0008999">
    <property type="term" value="F:protein-N-terminal-alanine acetyltransferase activity"/>
    <property type="evidence" value="ECO:0007669"/>
    <property type="project" value="TreeGrafter"/>
</dbReference>
<dbReference type="PANTHER" id="PTHR43441:SF10">
    <property type="entry name" value="ACETYLTRANSFERASE"/>
    <property type="match status" value="1"/>
</dbReference>
<dbReference type="Gene3D" id="3.40.630.30">
    <property type="match status" value="1"/>
</dbReference>
<proteinExistence type="predicted"/>
<evidence type="ECO:0000313" key="2">
    <source>
        <dbReference type="EMBL" id="RKQ88349.1"/>
    </source>
</evidence>
<gene>
    <name evidence="2" type="ORF">C8N24_6391</name>
</gene>
<protein>
    <submittedName>
        <fullName evidence="2">RimJ/RimL family protein N-acetyltransferase</fullName>
    </submittedName>
</protein>
<keyword evidence="3" id="KW-1185">Reference proteome</keyword>